<accession>A0AAN7S0R0</accession>
<proteinExistence type="predicted"/>
<keyword evidence="2" id="KW-1185">Reference proteome</keyword>
<dbReference type="EMBL" id="JAUNZN010000003">
    <property type="protein sequence ID" value="KAK4824132.1"/>
    <property type="molecule type" value="Genomic_DNA"/>
</dbReference>
<gene>
    <name evidence="1" type="ORF">QYF61_010755</name>
</gene>
<sequence length="212" mass="23188">MPWQQRKPAASRAVLAWVQPAGNVGFFRLEETSWGWEQRVTDAWQVIKVTALPVRVVQAGSWLLQGVSVFSPGPRQARLFHTGPCIATRRYLGQPGAGSPESQPSSTAVFAPVMPSFCGLPAGSCLGIFGVRCCSKPFANIQHPHAASFSKEDEQRTALTAMAFQEKKKVPALVPLPVEPWKELTSPTNYLIPSTAESVQNRLLEPQAEPRL</sequence>
<name>A0AAN7S0R0_MYCAM</name>
<protein>
    <submittedName>
        <fullName evidence="1">Uncharacterized protein</fullName>
    </submittedName>
</protein>
<organism evidence="1 2">
    <name type="scientific">Mycteria americana</name>
    <name type="common">Wood stork</name>
    <dbReference type="NCBI Taxonomy" id="33587"/>
    <lineage>
        <taxon>Eukaryota</taxon>
        <taxon>Metazoa</taxon>
        <taxon>Chordata</taxon>
        <taxon>Craniata</taxon>
        <taxon>Vertebrata</taxon>
        <taxon>Euteleostomi</taxon>
        <taxon>Archelosauria</taxon>
        <taxon>Archosauria</taxon>
        <taxon>Dinosauria</taxon>
        <taxon>Saurischia</taxon>
        <taxon>Theropoda</taxon>
        <taxon>Coelurosauria</taxon>
        <taxon>Aves</taxon>
        <taxon>Neognathae</taxon>
        <taxon>Neoaves</taxon>
        <taxon>Aequornithes</taxon>
        <taxon>Ciconiiformes</taxon>
        <taxon>Ciconiidae</taxon>
        <taxon>Mycteria</taxon>
    </lineage>
</organism>
<dbReference type="Proteomes" id="UP001333110">
    <property type="component" value="Unassembled WGS sequence"/>
</dbReference>
<evidence type="ECO:0000313" key="1">
    <source>
        <dbReference type="EMBL" id="KAK4824132.1"/>
    </source>
</evidence>
<evidence type="ECO:0000313" key="2">
    <source>
        <dbReference type="Proteomes" id="UP001333110"/>
    </source>
</evidence>
<dbReference type="AlphaFoldDB" id="A0AAN7S0R0"/>
<reference evidence="1 2" key="1">
    <citation type="journal article" date="2023" name="J. Hered.">
        <title>Chromosome-level genome of the wood stork (Mycteria americana) provides insight into avian chromosome evolution.</title>
        <authorList>
            <person name="Flamio R. Jr."/>
            <person name="Ramstad K.M."/>
        </authorList>
    </citation>
    <scope>NUCLEOTIDE SEQUENCE [LARGE SCALE GENOMIC DNA]</scope>
    <source>
        <strain evidence="1">JAX WOST 10</strain>
    </source>
</reference>
<comment type="caution">
    <text evidence="1">The sequence shown here is derived from an EMBL/GenBank/DDBJ whole genome shotgun (WGS) entry which is preliminary data.</text>
</comment>